<keyword evidence="1" id="KW-1133">Transmembrane helix</keyword>
<keyword evidence="3" id="KW-1185">Reference proteome</keyword>
<feature type="transmembrane region" description="Helical" evidence="1">
    <location>
        <begin position="99"/>
        <end position="123"/>
    </location>
</feature>
<protein>
    <submittedName>
        <fullName evidence="2">Uncharacterized protein</fullName>
    </submittedName>
</protein>
<proteinExistence type="predicted"/>
<keyword evidence="1" id="KW-0472">Membrane</keyword>
<name>A0A1H3GZB1_9FLAO</name>
<feature type="transmembrane region" description="Helical" evidence="1">
    <location>
        <begin position="9"/>
        <end position="27"/>
    </location>
</feature>
<evidence type="ECO:0000313" key="3">
    <source>
        <dbReference type="Proteomes" id="UP000199595"/>
    </source>
</evidence>
<gene>
    <name evidence="2" type="ORF">SAMN05444411_1219</name>
</gene>
<organism evidence="2 3">
    <name type="scientific">Lutibacter oricola</name>
    <dbReference type="NCBI Taxonomy" id="762486"/>
    <lineage>
        <taxon>Bacteria</taxon>
        <taxon>Pseudomonadati</taxon>
        <taxon>Bacteroidota</taxon>
        <taxon>Flavobacteriia</taxon>
        <taxon>Flavobacteriales</taxon>
        <taxon>Flavobacteriaceae</taxon>
        <taxon>Lutibacter</taxon>
    </lineage>
</organism>
<accession>A0A1H3GZB1</accession>
<keyword evidence="1" id="KW-0812">Transmembrane</keyword>
<feature type="transmembrane region" description="Helical" evidence="1">
    <location>
        <begin position="143"/>
        <end position="163"/>
    </location>
</feature>
<evidence type="ECO:0000256" key="1">
    <source>
        <dbReference type="SAM" id="Phobius"/>
    </source>
</evidence>
<feature type="transmembrane region" description="Helical" evidence="1">
    <location>
        <begin position="47"/>
        <end position="66"/>
    </location>
</feature>
<dbReference type="Proteomes" id="UP000199595">
    <property type="component" value="Unassembled WGS sequence"/>
</dbReference>
<evidence type="ECO:0000313" key="2">
    <source>
        <dbReference type="EMBL" id="SDY08663.1"/>
    </source>
</evidence>
<dbReference type="OrthoDB" id="1453725at2"/>
<reference evidence="3" key="1">
    <citation type="submission" date="2016-10" db="EMBL/GenBank/DDBJ databases">
        <authorList>
            <person name="Varghese N."/>
            <person name="Submissions S."/>
        </authorList>
    </citation>
    <scope>NUCLEOTIDE SEQUENCE [LARGE SCALE GENOMIC DNA]</scope>
    <source>
        <strain evidence="3">DSM 24956</strain>
    </source>
</reference>
<sequence>MKIKDFFKLIIKLIGLYLTVQTVFSYIPTNLSYVISSFEYGDFFKMTLITLIYSVIVVLIFLFVLFRADRIVDFLRLDKGFDNEKIEFGDFNNQNIMKLALILIGGIMIVSNLSEFLNFLFHAFKTSAEVSMFGNDGLTGEYYFNWVVSGLNILIGYLLMTNFKSISKWLIK</sequence>
<dbReference type="STRING" id="762486.SAMN05444411_1219"/>
<dbReference type="EMBL" id="FNNJ01000021">
    <property type="protein sequence ID" value="SDY08663.1"/>
    <property type="molecule type" value="Genomic_DNA"/>
</dbReference>
<dbReference type="AlphaFoldDB" id="A0A1H3GZB1"/>
<dbReference type="RefSeq" id="WP_090126555.1">
    <property type="nucleotide sequence ID" value="NZ_FNNJ01000021.1"/>
</dbReference>